<reference evidence="1 2" key="1">
    <citation type="submission" date="2015-10" db="EMBL/GenBank/DDBJ databases">
        <title>Genome analyses suggest a sexual origin of heterokaryosis in a supposedly ancient asexual fungus.</title>
        <authorList>
            <person name="Ropars J."/>
            <person name="Sedzielewska K."/>
            <person name="Noel J."/>
            <person name="Charron P."/>
            <person name="Farinelli L."/>
            <person name="Marton T."/>
            <person name="Kruger M."/>
            <person name="Pelin A."/>
            <person name="Brachmann A."/>
            <person name="Corradi N."/>
        </authorList>
    </citation>
    <scope>NUCLEOTIDE SEQUENCE [LARGE SCALE GENOMIC DNA]</scope>
    <source>
        <strain evidence="1 2">A4</strain>
    </source>
</reference>
<evidence type="ECO:0000313" key="1">
    <source>
        <dbReference type="EMBL" id="PKY52344.1"/>
    </source>
</evidence>
<accession>A0A2I1H0I9</accession>
<gene>
    <name evidence="1" type="ORF">RhiirA4_469922</name>
</gene>
<proteinExistence type="predicted"/>
<name>A0A2I1H0I9_9GLOM</name>
<protein>
    <submittedName>
        <fullName evidence="1">Uncharacterized protein</fullName>
    </submittedName>
</protein>
<dbReference type="AlphaFoldDB" id="A0A2I1H0I9"/>
<sequence length="181" mass="20789">MQLHDYGIGEEFISSSVHDKSHIFHPVREHQELLFDITSWRDGKYERREKIEIPNYQTSSEKESKKDEDIIFKCQNQGKNGRLRKFLGPLCRSGILEGRKLLTSCYIVLPDDRPNWRNNSSMPSLSDNNSFDTSCNNPPLVAEMTANESDGIKIQSDDQIMVSVDVDCSYLMEVHYAVSIV</sequence>
<organism evidence="1 2">
    <name type="scientific">Rhizophagus irregularis</name>
    <dbReference type="NCBI Taxonomy" id="588596"/>
    <lineage>
        <taxon>Eukaryota</taxon>
        <taxon>Fungi</taxon>
        <taxon>Fungi incertae sedis</taxon>
        <taxon>Mucoromycota</taxon>
        <taxon>Glomeromycotina</taxon>
        <taxon>Glomeromycetes</taxon>
        <taxon>Glomerales</taxon>
        <taxon>Glomeraceae</taxon>
        <taxon>Rhizophagus</taxon>
    </lineage>
</organism>
<dbReference type="Proteomes" id="UP000234323">
    <property type="component" value="Unassembled WGS sequence"/>
</dbReference>
<keyword evidence="2" id="KW-1185">Reference proteome</keyword>
<dbReference type="VEuPathDB" id="FungiDB:RhiirFUN_015462"/>
<comment type="caution">
    <text evidence="1">The sequence shown here is derived from an EMBL/GenBank/DDBJ whole genome shotgun (WGS) entry which is preliminary data.</text>
</comment>
<evidence type="ECO:0000313" key="2">
    <source>
        <dbReference type="Proteomes" id="UP000234323"/>
    </source>
</evidence>
<dbReference type="VEuPathDB" id="FungiDB:FUN_018995"/>
<dbReference type="EMBL" id="LLXI01001186">
    <property type="protein sequence ID" value="PKY52344.1"/>
    <property type="molecule type" value="Genomic_DNA"/>
</dbReference>